<organism evidence="1 2">
    <name type="scientific">Rufibacter radiotolerans</name>
    <dbReference type="NCBI Taxonomy" id="1379910"/>
    <lineage>
        <taxon>Bacteria</taxon>
        <taxon>Pseudomonadati</taxon>
        <taxon>Bacteroidota</taxon>
        <taxon>Cytophagia</taxon>
        <taxon>Cytophagales</taxon>
        <taxon>Hymenobacteraceae</taxon>
        <taxon>Rufibacter</taxon>
    </lineage>
</organism>
<accession>A0A0H4VLR3</accession>
<gene>
    <name evidence="1" type="ORF">TH63_03195</name>
</gene>
<keyword evidence="2" id="KW-1185">Reference proteome</keyword>
<sequence length="158" mass="17967">MILIEDDAAYAGSLYLALNKQHLYTLPIEIRTFTYAEFKNQINPARNSSREILVFGGREDLGFSPDLPLLKQFLGQKERCHYFALTPSVDGREVLSLWQPGMSGVVERGESAKKRLFDSLKRIQLRQQARSSAPARSASRPNPSFMGQFRTMLFSFFA</sequence>
<dbReference type="Proteomes" id="UP000036458">
    <property type="component" value="Chromosome"/>
</dbReference>
<dbReference type="AlphaFoldDB" id="A0A0H4VLR3"/>
<dbReference type="EMBL" id="CP010777">
    <property type="protein sequence ID" value="AKQ44852.1"/>
    <property type="molecule type" value="Genomic_DNA"/>
</dbReference>
<dbReference type="PATRIC" id="fig|1379910.4.peg.687"/>
<reference evidence="1 2" key="1">
    <citation type="submission" date="2015-01" db="EMBL/GenBank/DDBJ databases">
        <title>Rufibacter sp./DG31D/ whole genome sequencing.</title>
        <authorList>
            <person name="Kim M.K."/>
            <person name="Srinivasan S."/>
            <person name="Lee J.-J."/>
        </authorList>
    </citation>
    <scope>NUCLEOTIDE SEQUENCE [LARGE SCALE GENOMIC DNA]</scope>
    <source>
        <strain evidence="1 2">DG31D</strain>
    </source>
</reference>
<evidence type="ECO:0008006" key="3">
    <source>
        <dbReference type="Google" id="ProtNLM"/>
    </source>
</evidence>
<evidence type="ECO:0000313" key="1">
    <source>
        <dbReference type="EMBL" id="AKQ44852.1"/>
    </source>
</evidence>
<dbReference type="OrthoDB" id="893963at2"/>
<name>A0A0H4VLR3_9BACT</name>
<proteinExistence type="predicted"/>
<dbReference type="STRING" id="1379910.TH63_03195"/>
<dbReference type="KEGG" id="ruf:TH63_03195"/>
<protein>
    <recommendedName>
        <fullName evidence="3">Response regulatory domain-containing protein</fullName>
    </recommendedName>
</protein>
<evidence type="ECO:0000313" key="2">
    <source>
        <dbReference type="Proteomes" id="UP000036458"/>
    </source>
</evidence>